<accession>A0ABQ7J656</accession>
<comment type="caution">
    <text evidence="7">The sequence shown here is derived from an EMBL/GenBank/DDBJ whole genome shotgun (WGS) entry which is preliminary data.</text>
</comment>
<keyword evidence="5" id="KW-0539">Nucleus</keyword>
<dbReference type="PANTHER" id="PTHR13386:SF1">
    <property type="entry name" value="HISTONE PARYLATION FACTOR 1"/>
    <property type="match status" value="1"/>
</dbReference>
<dbReference type="InterPro" id="IPR019361">
    <property type="entry name" value="HPF1"/>
</dbReference>
<dbReference type="Pfam" id="PF10228">
    <property type="entry name" value="HPF1"/>
    <property type="match status" value="1"/>
</dbReference>
<evidence type="ECO:0000256" key="6">
    <source>
        <dbReference type="SAM" id="MobiDB-lite"/>
    </source>
</evidence>
<evidence type="ECO:0000256" key="2">
    <source>
        <dbReference type="ARBA" id="ARBA00004286"/>
    </source>
</evidence>
<gene>
    <name evidence="7" type="ORF">IE077_000953</name>
</gene>
<feature type="compositionally biased region" description="Polar residues" evidence="6">
    <location>
        <begin position="1"/>
        <end position="11"/>
    </location>
</feature>
<keyword evidence="8" id="KW-1185">Reference proteome</keyword>
<evidence type="ECO:0000256" key="1">
    <source>
        <dbReference type="ARBA" id="ARBA00004123"/>
    </source>
</evidence>
<sequence>MTNSDASSTSAEVELHPSQKRRRKHDSQFPLPAAAMAKDYTSNQECYIADLEAIKTKFHLVLKPAVANSQEATQSISSGGFIEFFEFCKALSPDDPGMALVDVGLHLTGPYDLFLGKTIPSPALHARYFYDLPEVVTILRGNSQDFLTFPADFHFAFYRDDPHEEPLAVVSNAPSQGYTFKYCGNDIFTSILKYIKDCKGTKKLSSRMKARMVAIEKELLTFIEIKGILKLSSGLPPLWNQRKKKLMAMDLSGLGIYVPYNVETGSGYRPLPCTDKELLSLATKAKQDSKEKKIKQQFNEILTWVTIATDECDFGTALHLGRNLFCCDSPKEDKTRFSKPTKVHLGNAYSLLKRESFKYILFMHLEAMRQPNL</sequence>
<feature type="region of interest" description="Disordered" evidence="6">
    <location>
        <begin position="1"/>
        <end position="28"/>
    </location>
</feature>
<evidence type="ECO:0000313" key="7">
    <source>
        <dbReference type="EMBL" id="KAF8819485.1"/>
    </source>
</evidence>
<name>A0ABQ7J656_9APIC</name>
<evidence type="ECO:0000256" key="5">
    <source>
        <dbReference type="ARBA" id="ARBA00023242"/>
    </source>
</evidence>
<comment type="similarity">
    <text evidence="3">Belongs to the HPF1 family.</text>
</comment>
<evidence type="ECO:0000256" key="3">
    <source>
        <dbReference type="ARBA" id="ARBA00010803"/>
    </source>
</evidence>
<organism evidence="7 8">
    <name type="scientific">Cardiosporidium cionae</name>
    <dbReference type="NCBI Taxonomy" id="476202"/>
    <lineage>
        <taxon>Eukaryota</taxon>
        <taxon>Sar</taxon>
        <taxon>Alveolata</taxon>
        <taxon>Apicomplexa</taxon>
        <taxon>Aconoidasida</taxon>
        <taxon>Nephromycida</taxon>
        <taxon>Cardiosporidium</taxon>
    </lineage>
</organism>
<dbReference type="EMBL" id="JADAQX010000734">
    <property type="protein sequence ID" value="KAF8819485.1"/>
    <property type="molecule type" value="Genomic_DNA"/>
</dbReference>
<dbReference type="Proteomes" id="UP000823046">
    <property type="component" value="Unassembled WGS sequence"/>
</dbReference>
<reference evidence="7 8" key="1">
    <citation type="journal article" date="2020" name="bioRxiv">
        <title>Metabolic contributions of an alphaproteobacterial endosymbiont in the apicomplexan Cardiosporidium cionae.</title>
        <authorList>
            <person name="Hunter E.S."/>
            <person name="Paight C.J."/>
            <person name="Lane C.E."/>
        </authorList>
    </citation>
    <scope>NUCLEOTIDE SEQUENCE [LARGE SCALE GENOMIC DNA]</scope>
    <source>
        <strain evidence="7">ESH_2018</strain>
    </source>
</reference>
<keyword evidence="4" id="KW-0158">Chromosome</keyword>
<dbReference type="PANTHER" id="PTHR13386">
    <property type="entry name" value="HISTONE PARYLATION FACTOR 1"/>
    <property type="match status" value="1"/>
</dbReference>
<proteinExistence type="inferred from homology"/>
<evidence type="ECO:0000256" key="4">
    <source>
        <dbReference type="ARBA" id="ARBA00022454"/>
    </source>
</evidence>
<evidence type="ECO:0000313" key="8">
    <source>
        <dbReference type="Proteomes" id="UP000823046"/>
    </source>
</evidence>
<comment type="subcellular location">
    <subcellularLocation>
        <location evidence="2">Chromosome</location>
    </subcellularLocation>
    <subcellularLocation>
        <location evidence="1">Nucleus</location>
    </subcellularLocation>
</comment>
<protein>
    <submittedName>
        <fullName evidence="7">Uncharacterized protein</fullName>
    </submittedName>
</protein>